<evidence type="ECO:0000256" key="5">
    <source>
        <dbReference type="ARBA" id="ARBA00023242"/>
    </source>
</evidence>
<evidence type="ECO:0000256" key="4">
    <source>
        <dbReference type="ARBA" id="ARBA00022833"/>
    </source>
</evidence>
<organism evidence="7 8">
    <name type="scientific">Cotesia glomerata</name>
    <name type="common">Lepidopteran parasitic wasp</name>
    <name type="synonym">Apanteles glomeratus</name>
    <dbReference type="NCBI Taxonomy" id="32391"/>
    <lineage>
        <taxon>Eukaryota</taxon>
        <taxon>Metazoa</taxon>
        <taxon>Ecdysozoa</taxon>
        <taxon>Arthropoda</taxon>
        <taxon>Hexapoda</taxon>
        <taxon>Insecta</taxon>
        <taxon>Pterygota</taxon>
        <taxon>Neoptera</taxon>
        <taxon>Endopterygota</taxon>
        <taxon>Hymenoptera</taxon>
        <taxon>Apocrita</taxon>
        <taxon>Ichneumonoidea</taxon>
        <taxon>Braconidae</taxon>
        <taxon>Microgastrinae</taxon>
        <taxon>Cotesia</taxon>
    </lineage>
</organism>
<keyword evidence="2" id="KW-0479">Metal-binding</keyword>
<dbReference type="PANTHER" id="PTHR13340:SF2">
    <property type="entry name" value="GATA ZINC FINGER DOMAIN-CONTAINING PROTEIN 1"/>
    <property type="match status" value="1"/>
</dbReference>
<dbReference type="AlphaFoldDB" id="A0AAV7IJ06"/>
<evidence type="ECO:0000313" key="8">
    <source>
        <dbReference type="Proteomes" id="UP000826195"/>
    </source>
</evidence>
<proteinExistence type="predicted"/>
<accession>A0AAV7IJ06</accession>
<evidence type="ECO:0000256" key="2">
    <source>
        <dbReference type="ARBA" id="ARBA00022723"/>
    </source>
</evidence>
<evidence type="ECO:0000313" key="7">
    <source>
        <dbReference type="EMBL" id="KAH0553603.1"/>
    </source>
</evidence>
<reference evidence="7 8" key="1">
    <citation type="journal article" date="2021" name="J. Hered.">
        <title>A chromosome-level genome assembly of the parasitoid wasp, Cotesia glomerata (Hymenoptera: Braconidae).</title>
        <authorList>
            <person name="Pinto B.J."/>
            <person name="Weis J.J."/>
            <person name="Gamble T."/>
            <person name="Ode P.J."/>
            <person name="Paul R."/>
            <person name="Zaspel J.M."/>
        </authorList>
    </citation>
    <scope>NUCLEOTIDE SEQUENCE [LARGE SCALE GENOMIC DNA]</scope>
    <source>
        <strain evidence="7">CgM1</strain>
    </source>
</reference>
<evidence type="ECO:0000256" key="1">
    <source>
        <dbReference type="ARBA" id="ARBA00004123"/>
    </source>
</evidence>
<keyword evidence="4" id="KW-0862">Zinc</keyword>
<dbReference type="GO" id="GO:0008270">
    <property type="term" value="F:zinc ion binding"/>
    <property type="evidence" value="ECO:0007669"/>
    <property type="project" value="UniProtKB-KW"/>
</dbReference>
<sequence>MPLGVAKPVCIKCGGQESPLWHSTELGSLCNKCLEEERNASNSGKNDEEESGSKPSRKSTRITRWCKPEKKNESSVPPTIKTVPKGKGRRHIFKKTPTKAPSSVATPVTSNFVFYKGSYFQVGDVVSVQDIDDNGIYYAQIRGFLTDQYCEKSAAITWLLPTATSPPPEEGFSPETYIMGPEEDLPRKLECMEFIMHAPSDYYKLKNTPYPPALTESATGGYIWTSLGNEATTFYKK</sequence>
<keyword evidence="5" id="KW-0539">Nucleus</keyword>
<name>A0AAV7IJ06_COTGL</name>
<evidence type="ECO:0000256" key="3">
    <source>
        <dbReference type="ARBA" id="ARBA00022771"/>
    </source>
</evidence>
<comment type="caution">
    <text evidence="7">The sequence shown here is derived from an EMBL/GenBank/DDBJ whole genome shotgun (WGS) entry which is preliminary data.</text>
</comment>
<gene>
    <name evidence="7" type="ORF">KQX54_002642</name>
</gene>
<evidence type="ECO:0008006" key="9">
    <source>
        <dbReference type="Google" id="ProtNLM"/>
    </source>
</evidence>
<dbReference type="InterPro" id="IPR039050">
    <property type="entry name" value="GATAD1"/>
</dbReference>
<feature type="compositionally biased region" description="Basic residues" evidence="6">
    <location>
        <begin position="84"/>
        <end position="97"/>
    </location>
</feature>
<comment type="subcellular location">
    <subcellularLocation>
        <location evidence="1">Nucleus</location>
    </subcellularLocation>
</comment>
<dbReference type="Proteomes" id="UP000826195">
    <property type="component" value="Unassembled WGS sequence"/>
</dbReference>
<dbReference type="GO" id="GO:0005634">
    <property type="term" value="C:nucleus"/>
    <property type="evidence" value="ECO:0007669"/>
    <property type="project" value="UniProtKB-SubCell"/>
</dbReference>
<keyword evidence="8" id="KW-1185">Reference proteome</keyword>
<evidence type="ECO:0000256" key="6">
    <source>
        <dbReference type="SAM" id="MobiDB-lite"/>
    </source>
</evidence>
<dbReference type="GO" id="GO:0006325">
    <property type="term" value="P:chromatin organization"/>
    <property type="evidence" value="ECO:0007669"/>
    <property type="project" value="TreeGrafter"/>
</dbReference>
<keyword evidence="3" id="KW-0863">Zinc-finger</keyword>
<feature type="region of interest" description="Disordered" evidence="6">
    <location>
        <begin position="37"/>
        <end position="100"/>
    </location>
</feature>
<dbReference type="EMBL" id="JAHXZJ010001119">
    <property type="protein sequence ID" value="KAH0553603.1"/>
    <property type="molecule type" value="Genomic_DNA"/>
</dbReference>
<protein>
    <recommendedName>
        <fullName evidence="9">GATA zinc finger domain-containing protein 1</fullName>
    </recommendedName>
</protein>
<dbReference type="PANTHER" id="PTHR13340">
    <property type="entry name" value="GATA ZINC FINGER DOMAIN-CONTAINING"/>
    <property type="match status" value="1"/>
</dbReference>